<evidence type="ECO:0000313" key="2">
    <source>
        <dbReference type="EMBL" id="KAH9829542.1"/>
    </source>
</evidence>
<accession>A0ABQ8JZ15</accession>
<feature type="region of interest" description="Disordered" evidence="1">
    <location>
        <begin position="151"/>
        <end position="170"/>
    </location>
</feature>
<comment type="caution">
    <text evidence="2">The sequence shown here is derived from an EMBL/GenBank/DDBJ whole genome shotgun (WGS) entry which is preliminary data.</text>
</comment>
<name>A0ABQ8JZ15_9APHY</name>
<evidence type="ECO:0000256" key="1">
    <source>
        <dbReference type="SAM" id="MobiDB-lite"/>
    </source>
</evidence>
<reference evidence="2 3" key="1">
    <citation type="journal article" date="2021" name="Environ. Microbiol.">
        <title>Gene family expansions and transcriptome signatures uncover fungal adaptations to wood decay.</title>
        <authorList>
            <person name="Hage H."/>
            <person name="Miyauchi S."/>
            <person name="Viragh M."/>
            <person name="Drula E."/>
            <person name="Min B."/>
            <person name="Chaduli D."/>
            <person name="Navarro D."/>
            <person name="Favel A."/>
            <person name="Norest M."/>
            <person name="Lesage-Meessen L."/>
            <person name="Balint B."/>
            <person name="Merenyi Z."/>
            <person name="de Eugenio L."/>
            <person name="Morin E."/>
            <person name="Martinez A.T."/>
            <person name="Baldrian P."/>
            <person name="Stursova M."/>
            <person name="Martinez M.J."/>
            <person name="Novotny C."/>
            <person name="Magnuson J.K."/>
            <person name="Spatafora J.W."/>
            <person name="Maurice S."/>
            <person name="Pangilinan J."/>
            <person name="Andreopoulos W."/>
            <person name="LaButti K."/>
            <person name="Hundley H."/>
            <person name="Na H."/>
            <person name="Kuo A."/>
            <person name="Barry K."/>
            <person name="Lipzen A."/>
            <person name="Henrissat B."/>
            <person name="Riley R."/>
            <person name="Ahrendt S."/>
            <person name="Nagy L.G."/>
            <person name="Grigoriev I.V."/>
            <person name="Martin F."/>
            <person name="Rosso M.N."/>
        </authorList>
    </citation>
    <scope>NUCLEOTIDE SEQUENCE [LARGE SCALE GENOMIC DNA]</scope>
    <source>
        <strain evidence="2 3">CIRM-BRFM 1785</strain>
    </source>
</reference>
<dbReference type="Proteomes" id="UP000814176">
    <property type="component" value="Unassembled WGS sequence"/>
</dbReference>
<dbReference type="EMBL" id="JADCUA010000037">
    <property type="protein sequence ID" value="KAH9829542.1"/>
    <property type="molecule type" value="Genomic_DNA"/>
</dbReference>
<sequence length="170" mass="19646">MKLCAQDNIIWSHRSSKRCLFVFPAHSYSFSTQALELHDYESWMRPGETRELCWSMKKTHYYCGTFRCSNVVNLPIQDVAELGLTEKNIVKRSKTYGVFDQLNTVLSKADLLRDLHLDGTLLVRCHALEYVDWNNRVSDMFARFGDHADAPAVKSKKKKKNGPSKKSKQQ</sequence>
<keyword evidence="3" id="KW-1185">Reference proteome</keyword>
<feature type="compositionally biased region" description="Basic residues" evidence="1">
    <location>
        <begin position="154"/>
        <end position="170"/>
    </location>
</feature>
<gene>
    <name evidence="2" type="ORF">C8Q71DRAFT_400266</name>
</gene>
<organism evidence="2 3">
    <name type="scientific">Rhodofomes roseus</name>
    <dbReference type="NCBI Taxonomy" id="34475"/>
    <lineage>
        <taxon>Eukaryota</taxon>
        <taxon>Fungi</taxon>
        <taxon>Dikarya</taxon>
        <taxon>Basidiomycota</taxon>
        <taxon>Agaricomycotina</taxon>
        <taxon>Agaricomycetes</taxon>
        <taxon>Polyporales</taxon>
        <taxon>Rhodofomes</taxon>
    </lineage>
</organism>
<proteinExistence type="predicted"/>
<evidence type="ECO:0000313" key="3">
    <source>
        <dbReference type="Proteomes" id="UP000814176"/>
    </source>
</evidence>
<protein>
    <submittedName>
        <fullName evidence="2">Uncharacterized protein</fullName>
    </submittedName>
</protein>
<dbReference type="GeneID" id="71999052"/>
<dbReference type="RefSeq" id="XP_047772998.1">
    <property type="nucleotide sequence ID" value="XM_047918320.1"/>
</dbReference>